<dbReference type="Pfam" id="PF04542">
    <property type="entry name" value="Sigma70_r2"/>
    <property type="match status" value="1"/>
</dbReference>
<evidence type="ECO:0000256" key="4">
    <source>
        <dbReference type="ARBA" id="ARBA00023163"/>
    </source>
</evidence>
<evidence type="ECO:0000259" key="5">
    <source>
        <dbReference type="Pfam" id="PF04542"/>
    </source>
</evidence>
<evidence type="ECO:0000256" key="3">
    <source>
        <dbReference type="ARBA" id="ARBA00023082"/>
    </source>
</evidence>
<dbReference type="CDD" id="cd06171">
    <property type="entry name" value="Sigma70_r4"/>
    <property type="match status" value="1"/>
</dbReference>
<keyword evidence="3" id="KW-0731">Sigma factor</keyword>
<dbReference type="InterPro" id="IPR039425">
    <property type="entry name" value="RNA_pol_sigma-70-like"/>
</dbReference>
<evidence type="ECO:0000313" key="7">
    <source>
        <dbReference type="EMBL" id="GGX70191.1"/>
    </source>
</evidence>
<dbReference type="GO" id="GO:0016987">
    <property type="term" value="F:sigma factor activity"/>
    <property type="evidence" value="ECO:0007669"/>
    <property type="project" value="UniProtKB-KW"/>
</dbReference>
<dbReference type="Proteomes" id="UP000626148">
    <property type="component" value="Unassembled WGS sequence"/>
</dbReference>
<dbReference type="InterPro" id="IPR013325">
    <property type="entry name" value="RNA_pol_sigma_r2"/>
</dbReference>
<dbReference type="GO" id="GO:0003677">
    <property type="term" value="F:DNA binding"/>
    <property type="evidence" value="ECO:0007669"/>
    <property type="project" value="InterPro"/>
</dbReference>
<proteinExistence type="inferred from homology"/>
<comment type="similarity">
    <text evidence="1">Belongs to the sigma-70 factor family. ECF subfamily.</text>
</comment>
<evidence type="ECO:0000259" key="6">
    <source>
        <dbReference type="Pfam" id="PF08281"/>
    </source>
</evidence>
<organism evidence="7 8">
    <name type="scientific">Saccharospirillum salsuginis</name>
    <dbReference type="NCBI Taxonomy" id="418750"/>
    <lineage>
        <taxon>Bacteria</taxon>
        <taxon>Pseudomonadati</taxon>
        <taxon>Pseudomonadota</taxon>
        <taxon>Gammaproteobacteria</taxon>
        <taxon>Oceanospirillales</taxon>
        <taxon>Saccharospirillaceae</taxon>
        <taxon>Saccharospirillum</taxon>
    </lineage>
</organism>
<name>A0A918KNT8_9GAMM</name>
<dbReference type="InterPro" id="IPR013324">
    <property type="entry name" value="RNA_pol_sigma_r3/r4-like"/>
</dbReference>
<dbReference type="EMBL" id="BMXR01000013">
    <property type="protein sequence ID" value="GGX70191.1"/>
    <property type="molecule type" value="Genomic_DNA"/>
</dbReference>
<reference evidence="7" key="1">
    <citation type="journal article" date="2014" name="Int. J. Syst. Evol. Microbiol.">
        <title>Complete genome sequence of Corynebacterium casei LMG S-19264T (=DSM 44701T), isolated from a smear-ripened cheese.</title>
        <authorList>
            <consortium name="US DOE Joint Genome Institute (JGI-PGF)"/>
            <person name="Walter F."/>
            <person name="Albersmeier A."/>
            <person name="Kalinowski J."/>
            <person name="Ruckert C."/>
        </authorList>
    </citation>
    <scope>NUCLEOTIDE SEQUENCE</scope>
    <source>
        <strain evidence="7">KCTC 22169</strain>
    </source>
</reference>
<dbReference type="SUPFAM" id="SSF88946">
    <property type="entry name" value="Sigma2 domain of RNA polymerase sigma factors"/>
    <property type="match status" value="1"/>
</dbReference>
<gene>
    <name evidence="7" type="ORF">GCM10007392_42300</name>
</gene>
<sequence length="209" mass="23826">MSAAHVISILSSKKARTMTESSQAMEQWADKLEAVARRQDTQAFEALFNHFAPLIKAFALSSGLQRQGDHLPDELVQDVMLAIWRKAASYDRRKAAASTWIFTIARNQRIDTLRRLSKYQNDISADEIWDLEGDTELFGEIRQSRVQTQVRDQLKELPVDQRQVMAKVFLEDKSHQEVASEMGLPLGTVKSRVRLAMKKLKLSLEALDL</sequence>
<comment type="caution">
    <text evidence="7">The sequence shown here is derived from an EMBL/GenBank/DDBJ whole genome shotgun (WGS) entry which is preliminary data.</text>
</comment>
<dbReference type="PANTHER" id="PTHR43133:SF62">
    <property type="entry name" value="RNA POLYMERASE SIGMA FACTOR SIGZ"/>
    <property type="match status" value="1"/>
</dbReference>
<keyword evidence="2" id="KW-0805">Transcription regulation</keyword>
<evidence type="ECO:0000256" key="1">
    <source>
        <dbReference type="ARBA" id="ARBA00010641"/>
    </source>
</evidence>
<dbReference type="InterPro" id="IPR013249">
    <property type="entry name" value="RNA_pol_sigma70_r4_t2"/>
</dbReference>
<dbReference type="Gene3D" id="1.10.10.10">
    <property type="entry name" value="Winged helix-like DNA-binding domain superfamily/Winged helix DNA-binding domain"/>
    <property type="match status" value="1"/>
</dbReference>
<dbReference type="AlphaFoldDB" id="A0A918KNT8"/>
<keyword evidence="4" id="KW-0804">Transcription</keyword>
<reference evidence="7" key="2">
    <citation type="submission" date="2020-09" db="EMBL/GenBank/DDBJ databases">
        <authorList>
            <person name="Sun Q."/>
            <person name="Kim S."/>
        </authorList>
    </citation>
    <scope>NUCLEOTIDE SEQUENCE</scope>
    <source>
        <strain evidence="7">KCTC 22169</strain>
    </source>
</reference>
<dbReference type="InterPro" id="IPR014284">
    <property type="entry name" value="RNA_pol_sigma-70_dom"/>
</dbReference>
<dbReference type="InterPro" id="IPR007627">
    <property type="entry name" value="RNA_pol_sigma70_r2"/>
</dbReference>
<dbReference type="PANTHER" id="PTHR43133">
    <property type="entry name" value="RNA POLYMERASE ECF-TYPE SIGMA FACTO"/>
    <property type="match status" value="1"/>
</dbReference>
<keyword evidence="8" id="KW-1185">Reference proteome</keyword>
<dbReference type="Pfam" id="PF08281">
    <property type="entry name" value="Sigma70_r4_2"/>
    <property type="match status" value="1"/>
</dbReference>
<dbReference type="Gene3D" id="1.10.1740.10">
    <property type="match status" value="1"/>
</dbReference>
<evidence type="ECO:0000256" key="2">
    <source>
        <dbReference type="ARBA" id="ARBA00023015"/>
    </source>
</evidence>
<evidence type="ECO:0000313" key="8">
    <source>
        <dbReference type="Proteomes" id="UP000626148"/>
    </source>
</evidence>
<dbReference type="SUPFAM" id="SSF88659">
    <property type="entry name" value="Sigma3 and sigma4 domains of RNA polymerase sigma factors"/>
    <property type="match status" value="1"/>
</dbReference>
<dbReference type="GO" id="GO:0006352">
    <property type="term" value="P:DNA-templated transcription initiation"/>
    <property type="evidence" value="ECO:0007669"/>
    <property type="project" value="InterPro"/>
</dbReference>
<feature type="domain" description="RNA polymerase sigma-70 region 2" evidence="5">
    <location>
        <begin position="47"/>
        <end position="117"/>
    </location>
</feature>
<protein>
    <submittedName>
        <fullName evidence="7">RNA polymerase sigma factor</fullName>
    </submittedName>
</protein>
<feature type="domain" description="RNA polymerase sigma factor 70 region 4 type 2" evidence="6">
    <location>
        <begin position="149"/>
        <end position="200"/>
    </location>
</feature>
<dbReference type="NCBIfam" id="TIGR02937">
    <property type="entry name" value="sigma70-ECF"/>
    <property type="match status" value="1"/>
</dbReference>
<dbReference type="InterPro" id="IPR036388">
    <property type="entry name" value="WH-like_DNA-bd_sf"/>
</dbReference>
<accession>A0A918KNT8</accession>